<organism evidence="2 3">
    <name type="scientific">Ophiobolus disseminans</name>
    <dbReference type="NCBI Taxonomy" id="1469910"/>
    <lineage>
        <taxon>Eukaryota</taxon>
        <taxon>Fungi</taxon>
        <taxon>Dikarya</taxon>
        <taxon>Ascomycota</taxon>
        <taxon>Pezizomycotina</taxon>
        <taxon>Dothideomycetes</taxon>
        <taxon>Pleosporomycetidae</taxon>
        <taxon>Pleosporales</taxon>
        <taxon>Pleosporineae</taxon>
        <taxon>Phaeosphaeriaceae</taxon>
        <taxon>Ophiobolus</taxon>
    </lineage>
</organism>
<evidence type="ECO:0000313" key="3">
    <source>
        <dbReference type="Proteomes" id="UP000799424"/>
    </source>
</evidence>
<feature type="transmembrane region" description="Helical" evidence="1">
    <location>
        <begin position="92"/>
        <end position="114"/>
    </location>
</feature>
<keyword evidence="3" id="KW-1185">Reference proteome</keyword>
<reference evidence="2" key="1">
    <citation type="journal article" date="2020" name="Stud. Mycol.">
        <title>101 Dothideomycetes genomes: a test case for predicting lifestyles and emergence of pathogens.</title>
        <authorList>
            <person name="Haridas S."/>
            <person name="Albert R."/>
            <person name="Binder M."/>
            <person name="Bloem J."/>
            <person name="Labutti K."/>
            <person name="Salamov A."/>
            <person name="Andreopoulos B."/>
            <person name="Baker S."/>
            <person name="Barry K."/>
            <person name="Bills G."/>
            <person name="Bluhm B."/>
            <person name="Cannon C."/>
            <person name="Castanera R."/>
            <person name="Culley D."/>
            <person name="Daum C."/>
            <person name="Ezra D."/>
            <person name="Gonzalez J."/>
            <person name="Henrissat B."/>
            <person name="Kuo A."/>
            <person name="Liang C."/>
            <person name="Lipzen A."/>
            <person name="Lutzoni F."/>
            <person name="Magnuson J."/>
            <person name="Mondo S."/>
            <person name="Nolan M."/>
            <person name="Ohm R."/>
            <person name="Pangilinan J."/>
            <person name="Park H.-J."/>
            <person name="Ramirez L."/>
            <person name="Alfaro M."/>
            <person name="Sun H."/>
            <person name="Tritt A."/>
            <person name="Yoshinaga Y."/>
            <person name="Zwiers L.-H."/>
            <person name="Turgeon B."/>
            <person name="Goodwin S."/>
            <person name="Spatafora J."/>
            <person name="Crous P."/>
            <person name="Grigoriev I."/>
        </authorList>
    </citation>
    <scope>NUCLEOTIDE SEQUENCE</scope>
    <source>
        <strain evidence="2">CBS 113818</strain>
    </source>
</reference>
<feature type="transmembrane region" description="Helical" evidence="1">
    <location>
        <begin position="194"/>
        <end position="218"/>
    </location>
</feature>
<keyword evidence="1" id="KW-0472">Membrane</keyword>
<feature type="transmembrane region" description="Helical" evidence="1">
    <location>
        <begin position="20"/>
        <end position="38"/>
    </location>
</feature>
<dbReference type="AlphaFoldDB" id="A0A6A7AGP1"/>
<dbReference type="Proteomes" id="UP000799424">
    <property type="component" value="Unassembled WGS sequence"/>
</dbReference>
<feature type="transmembrane region" description="Helical" evidence="1">
    <location>
        <begin position="126"/>
        <end position="147"/>
    </location>
</feature>
<keyword evidence="1" id="KW-1133">Transmembrane helix</keyword>
<feature type="transmembrane region" description="Helical" evidence="1">
    <location>
        <begin position="159"/>
        <end position="182"/>
    </location>
</feature>
<feature type="transmembrane region" description="Helical" evidence="1">
    <location>
        <begin position="238"/>
        <end position="259"/>
    </location>
</feature>
<sequence length="279" mass="30780">MGLWNGNLLNTPLDIAIDTILTLCIALSYILQIFRIIARQSTHGISPYYILLHTLFSNLQVANALLLCARAWPTDRSPVLERINIGDLSGSAAFGAILGLVQIGVQWFFSIVVVTTYAANSPSRTMLSATTFTHFVIFTLPAILIALPTPSAPTLERDIFTGFSAIVNTWVSSLFVILQFYPQYLELQRSHGDPGVLSLLALCMQGVVFVLLGVRWLQRLGASTWGGQSAPLSMWFQWGWLPFNYFVGALGEVALLVLYSRARRPRGSLQAGEETPLMM</sequence>
<protein>
    <submittedName>
        <fullName evidence="2">Uncharacterized protein</fullName>
    </submittedName>
</protein>
<accession>A0A6A7AGP1</accession>
<gene>
    <name evidence="2" type="ORF">CC86DRAFT_377606</name>
</gene>
<evidence type="ECO:0000256" key="1">
    <source>
        <dbReference type="SAM" id="Phobius"/>
    </source>
</evidence>
<evidence type="ECO:0000313" key="2">
    <source>
        <dbReference type="EMBL" id="KAF2832442.1"/>
    </source>
</evidence>
<dbReference type="OrthoDB" id="19344at2759"/>
<feature type="transmembrane region" description="Helical" evidence="1">
    <location>
        <begin position="50"/>
        <end position="72"/>
    </location>
</feature>
<keyword evidence="1" id="KW-0812">Transmembrane</keyword>
<dbReference type="EMBL" id="MU006217">
    <property type="protein sequence ID" value="KAF2832442.1"/>
    <property type="molecule type" value="Genomic_DNA"/>
</dbReference>
<name>A0A6A7AGP1_9PLEO</name>
<proteinExistence type="predicted"/>